<dbReference type="Pfam" id="PF01381">
    <property type="entry name" value="HTH_3"/>
    <property type="match status" value="1"/>
</dbReference>
<dbReference type="AlphaFoldDB" id="A0A7W5A3B4"/>
<evidence type="ECO:0000313" key="3">
    <source>
        <dbReference type="Proteomes" id="UP000577707"/>
    </source>
</evidence>
<feature type="domain" description="HTH cro/C1-type" evidence="1">
    <location>
        <begin position="13"/>
        <end position="67"/>
    </location>
</feature>
<protein>
    <submittedName>
        <fullName evidence="2">Y4mF family transcriptional regulator</fullName>
    </submittedName>
</protein>
<dbReference type="EMBL" id="JACHXG010000003">
    <property type="protein sequence ID" value="MBB3088892.1"/>
    <property type="molecule type" value="Genomic_DNA"/>
</dbReference>
<comment type="caution">
    <text evidence="2">The sequence shown here is derived from an EMBL/GenBank/DDBJ whole genome shotgun (WGS) entry which is preliminary data.</text>
</comment>
<reference evidence="2 3" key="1">
    <citation type="submission" date="2020-08" db="EMBL/GenBank/DDBJ databases">
        <title>Genomic Encyclopedia of Type Strains, Phase III (KMG-III): the genomes of soil and plant-associated and newly described type strains.</title>
        <authorList>
            <person name="Whitman W."/>
        </authorList>
    </citation>
    <scope>NUCLEOTIDE SEQUENCE [LARGE SCALE GENOMIC DNA]</scope>
    <source>
        <strain evidence="2 3">CECT 3302</strain>
    </source>
</reference>
<organism evidence="2 3">
    <name type="scientific">Nocardioides albus</name>
    <dbReference type="NCBI Taxonomy" id="1841"/>
    <lineage>
        <taxon>Bacteria</taxon>
        <taxon>Bacillati</taxon>
        <taxon>Actinomycetota</taxon>
        <taxon>Actinomycetes</taxon>
        <taxon>Propionibacteriales</taxon>
        <taxon>Nocardioidaceae</taxon>
        <taxon>Nocardioides</taxon>
    </lineage>
</organism>
<dbReference type="RefSeq" id="WP_183544388.1">
    <property type="nucleotide sequence ID" value="NZ_BMQT01000003.1"/>
</dbReference>
<name>A0A7W5A3B4_9ACTN</name>
<dbReference type="Gene3D" id="1.10.260.40">
    <property type="entry name" value="lambda repressor-like DNA-binding domains"/>
    <property type="match status" value="1"/>
</dbReference>
<keyword evidence="3" id="KW-1185">Reference proteome</keyword>
<proteinExistence type="predicted"/>
<dbReference type="InterPro" id="IPR001387">
    <property type="entry name" value="Cro/C1-type_HTH"/>
</dbReference>
<dbReference type="SMART" id="SM00530">
    <property type="entry name" value="HTH_XRE"/>
    <property type="match status" value="1"/>
</dbReference>
<dbReference type="PROSITE" id="PS50943">
    <property type="entry name" value="HTH_CROC1"/>
    <property type="match status" value="1"/>
</dbReference>
<dbReference type="Proteomes" id="UP000577707">
    <property type="component" value="Unassembled WGS sequence"/>
</dbReference>
<accession>A0A7W5A3B4</accession>
<gene>
    <name evidence="2" type="ORF">FHS12_001833</name>
</gene>
<sequence>MATMSPGEIGGLVRSVRKTLGLTQAELAELAGVGRRFVIELEAGHGRAELRKVADVMRAVGLEVSDEPDPIEMVRTPSGLVSFRTMTSRIGRPLSVPNRLWRLEPERATATVTLPHSVHWSGGGGTFDLADWNDRALAYRMLMLEAAPSILVDYVDGGQLVEMWDDMFVPPEIRQAWQSAVSDFREAA</sequence>
<dbReference type="CDD" id="cd00093">
    <property type="entry name" value="HTH_XRE"/>
    <property type="match status" value="1"/>
</dbReference>
<dbReference type="SUPFAM" id="SSF47413">
    <property type="entry name" value="lambda repressor-like DNA-binding domains"/>
    <property type="match status" value="1"/>
</dbReference>
<evidence type="ECO:0000259" key="1">
    <source>
        <dbReference type="PROSITE" id="PS50943"/>
    </source>
</evidence>
<dbReference type="InterPro" id="IPR010982">
    <property type="entry name" value="Lambda_DNA-bd_dom_sf"/>
</dbReference>
<dbReference type="GO" id="GO:0003677">
    <property type="term" value="F:DNA binding"/>
    <property type="evidence" value="ECO:0007669"/>
    <property type="project" value="InterPro"/>
</dbReference>
<evidence type="ECO:0000313" key="2">
    <source>
        <dbReference type="EMBL" id="MBB3088892.1"/>
    </source>
</evidence>